<dbReference type="Proteomes" id="UP000678228">
    <property type="component" value="Unassembled WGS sequence"/>
</dbReference>
<keyword evidence="1" id="KW-0472">Membrane</keyword>
<dbReference type="EMBL" id="JAGKSQ010000021">
    <property type="protein sequence ID" value="MBP3953657.1"/>
    <property type="molecule type" value="Genomic_DNA"/>
</dbReference>
<feature type="transmembrane region" description="Helical" evidence="1">
    <location>
        <begin position="34"/>
        <end position="52"/>
    </location>
</feature>
<comment type="caution">
    <text evidence="2">The sequence shown here is derived from an EMBL/GenBank/DDBJ whole genome shotgun (WGS) entry which is preliminary data.</text>
</comment>
<evidence type="ECO:0000313" key="3">
    <source>
        <dbReference type="Proteomes" id="UP000678228"/>
    </source>
</evidence>
<keyword evidence="1" id="KW-0812">Transmembrane</keyword>
<reference evidence="2" key="1">
    <citation type="submission" date="2021-03" db="EMBL/GenBank/DDBJ databases">
        <title>Bacillus suaedae sp. nov., isolated from Suaeda aralocaspica.</title>
        <authorList>
            <person name="Lei R.F.R."/>
        </authorList>
    </citation>
    <scope>NUCLEOTIDE SEQUENCE</scope>
    <source>
        <strain evidence="2">YZJH907-2</strain>
    </source>
</reference>
<dbReference type="RefSeq" id="WP_210599511.1">
    <property type="nucleotide sequence ID" value="NZ_JAGKSQ010000021.1"/>
</dbReference>
<evidence type="ECO:0000256" key="1">
    <source>
        <dbReference type="SAM" id="Phobius"/>
    </source>
</evidence>
<keyword evidence="1" id="KW-1133">Transmembrane helix</keyword>
<proteinExistence type="predicted"/>
<accession>A0A940WZ49</accession>
<feature type="transmembrane region" description="Helical" evidence="1">
    <location>
        <begin position="7"/>
        <end position="28"/>
    </location>
</feature>
<gene>
    <name evidence="2" type="ORF">J7W16_21585</name>
</gene>
<name>A0A940WZ49_9BACI</name>
<keyword evidence="3" id="KW-1185">Reference proteome</keyword>
<dbReference type="AlphaFoldDB" id="A0A940WZ49"/>
<organism evidence="2 3">
    <name type="scientific">Halalkalibacter suaedae</name>
    <dbReference type="NCBI Taxonomy" id="2822140"/>
    <lineage>
        <taxon>Bacteria</taxon>
        <taxon>Bacillati</taxon>
        <taxon>Bacillota</taxon>
        <taxon>Bacilli</taxon>
        <taxon>Bacillales</taxon>
        <taxon>Bacillaceae</taxon>
        <taxon>Halalkalibacter</taxon>
    </lineage>
</organism>
<evidence type="ECO:0000313" key="2">
    <source>
        <dbReference type="EMBL" id="MBP3953657.1"/>
    </source>
</evidence>
<feature type="transmembrane region" description="Helical" evidence="1">
    <location>
        <begin position="64"/>
        <end position="89"/>
    </location>
</feature>
<protein>
    <submittedName>
        <fullName evidence="2">Uncharacterized protein</fullName>
    </submittedName>
</protein>
<sequence>MKKMFIILAYLLFLVPLIFIVNFMFDIFTLEKIQGLPVFFPLFFCSLGLYFASKAYQIEKNTLTVSAIIANIILFLFPFIYMIGGTLIFGV</sequence>